<accession>A0A9W9P2Y4</accession>
<evidence type="ECO:0000313" key="6">
    <source>
        <dbReference type="Proteomes" id="UP001147733"/>
    </source>
</evidence>
<dbReference type="Proteomes" id="UP001147733">
    <property type="component" value="Unassembled WGS sequence"/>
</dbReference>
<comment type="similarity">
    <text evidence="1 4">Belongs to the short-chain dehydrogenases/reductases (SDR) family.</text>
</comment>
<dbReference type="PANTHER" id="PTHR24322:SF736">
    <property type="entry name" value="RETINOL DEHYDROGENASE 10"/>
    <property type="match status" value="1"/>
</dbReference>
<dbReference type="PRINTS" id="PR00081">
    <property type="entry name" value="GDHRDH"/>
</dbReference>
<comment type="caution">
    <text evidence="5">The sequence shown here is derived from an EMBL/GenBank/DDBJ whole genome shotgun (WGS) entry which is preliminary data.</text>
</comment>
<evidence type="ECO:0000256" key="1">
    <source>
        <dbReference type="ARBA" id="ARBA00006484"/>
    </source>
</evidence>
<reference evidence="5" key="2">
    <citation type="journal article" date="2023" name="IMA Fungus">
        <title>Comparative genomic study of the Penicillium genus elucidates a diverse pangenome and 15 lateral gene transfer events.</title>
        <authorList>
            <person name="Petersen C."/>
            <person name="Sorensen T."/>
            <person name="Nielsen M.R."/>
            <person name="Sondergaard T.E."/>
            <person name="Sorensen J.L."/>
            <person name="Fitzpatrick D.A."/>
            <person name="Frisvad J.C."/>
            <person name="Nielsen K.L."/>
        </authorList>
    </citation>
    <scope>NUCLEOTIDE SEQUENCE</scope>
    <source>
        <strain evidence="5">IBT 23319</strain>
    </source>
</reference>
<dbReference type="AlphaFoldDB" id="A0A9W9P2Y4"/>
<dbReference type="PROSITE" id="PS00061">
    <property type="entry name" value="ADH_SHORT"/>
    <property type="match status" value="1"/>
</dbReference>
<evidence type="ECO:0000256" key="3">
    <source>
        <dbReference type="ARBA" id="ARBA00023002"/>
    </source>
</evidence>
<dbReference type="EMBL" id="JAPQKT010000004">
    <property type="protein sequence ID" value="KAJ5233202.1"/>
    <property type="molecule type" value="Genomic_DNA"/>
</dbReference>
<evidence type="ECO:0000256" key="2">
    <source>
        <dbReference type="ARBA" id="ARBA00022857"/>
    </source>
</evidence>
<dbReference type="PRINTS" id="PR00080">
    <property type="entry name" value="SDRFAMILY"/>
</dbReference>
<dbReference type="OrthoDB" id="10253736at2759"/>
<evidence type="ECO:0000313" key="5">
    <source>
        <dbReference type="EMBL" id="KAJ5233202.1"/>
    </source>
</evidence>
<dbReference type="RefSeq" id="XP_056500702.1">
    <property type="nucleotide sequence ID" value="XM_056643888.1"/>
</dbReference>
<sequence length="354" mass="38757">MVAIDKPCFLPREGLYIDPIVAGLRNSIFHPLFTLSCLYLAGRSSSLASWEKPLRIVSAASILLWLNDWLSTRSRNNWVTDDTWDLKKELVVVTGGSGGIGAGVSQRLAALGSRVVVLDIIPLTFKPENNRILYYKCDLSDEKDIAAICAKIRAEIGDPTVLVNNAGLSRGRTVVEGTYSDNSITLKTNLLAPFLLSKEFLPAMILRNHGHIFNVASMSAYVPPPGLADYAASKAGLIAFHECLMQELQVQDAPKVRASLAVLSFTKTPLFKGETNQSRFLMPLLHVDTVVDAIVDTLDSGLSQTIFLPGIFSLFAGLRGAPDWFQNLIRKSTKSLKVDFKGRQVIDPQTGRLA</sequence>
<protein>
    <submittedName>
        <fullName evidence="5">Uncharacterized protein</fullName>
    </submittedName>
</protein>
<name>A0A9W9P2Y4_PENCI</name>
<dbReference type="Gene3D" id="3.40.50.720">
    <property type="entry name" value="NAD(P)-binding Rossmann-like Domain"/>
    <property type="match status" value="1"/>
</dbReference>
<dbReference type="InterPro" id="IPR036291">
    <property type="entry name" value="NAD(P)-bd_dom_sf"/>
</dbReference>
<reference evidence="5" key="1">
    <citation type="submission" date="2022-11" db="EMBL/GenBank/DDBJ databases">
        <authorList>
            <person name="Petersen C."/>
        </authorList>
    </citation>
    <scope>NUCLEOTIDE SEQUENCE</scope>
    <source>
        <strain evidence="5">IBT 23319</strain>
    </source>
</reference>
<dbReference type="PANTHER" id="PTHR24322">
    <property type="entry name" value="PKSB"/>
    <property type="match status" value="1"/>
</dbReference>
<evidence type="ECO:0000256" key="4">
    <source>
        <dbReference type="RuleBase" id="RU000363"/>
    </source>
</evidence>
<dbReference type="InterPro" id="IPR002347">
    <property type="entry name" value="SDR_fam"/>
</dbReference>
<dbReference type="SUPFAM" id="SSF51735">
    <property type="entry name" value="NAD(P)-binding Rossmann-fold domains"/>
    <property type="match status" value="1"/>
</dbReference>
<proteinExistence type="inferred from homology"/>
<keyword evidence="2" id="KW-0521">NADP</keyword>
<keyword evidence="3" id="KW-0560">Oxidoreductase</keyword>
<dbReference type="GeneID" id="81383055"/>
<dbReference type="GO" id="GO:0016616">
    <property type="term" value="F:oxidoreductase activity, acting on the CH-OH group of donors, NAD or NADP as acceptor"/>
    <property type="evidence" value="ECO:0007669"/>
    <property type="project" value="TreeGrafter"/>
</dbReference>
<keyword evidence="6" id="KW-1185">Reference proteome</keyword>
<gene>
    <name evidence="5" type="ORF">N7469_004968</name>
</gene>
<dbReference type="InterPro" id="IPR020904">
    <property type="entry name" value="Sc_DH/Rdtase_CS"/>
</dbReference>
<organism evidence="5 6">
    <name type="scientific">Penicillium citrinum</name>
    <dbReference type="NCBI Taxonomy" id="5077"/>
    <lineage>
        <taxon>Eukaryota</taxon>
        <taxon>Fungi</taxon>
        <taxon>Dikarya</taxon>
        <taxon>Ascomycota</taxon>
        <taxon>Pezizomycotina</taxon>
        <taxon>Eurotiomycetes</taxon>
        <taxon>Eurotiomycetidae</taxon>
        <taxon>Eurotiales</taxon>
        <taxon>Aspergillaceae</taxon>
        <taxon>Penicillium</taxon>
    </lineage>
</organism>
<dbReference type="Pfam" id="PF00106">
    <property type="entry name" value="adh_short"/>
    <property type="match status" value="1"/>
</dbReference>